<accession>A0A179HJC5</accession>
<dbReference type="GeneID" id="28886754"/>
<dbReference type="Proteomes" id="UP000245956">
    <property type="component" value="Unassembled WGS sequence"/>
</dbReference>
<evidence type="ECO:0000313" key="6">
    <source>
        <dbReference type="Proteomes" id="UP000245956"/>
    </source>
</evidence>
<dbReference type="OrthoDB" id="4415650at2759"/>
<dbReference type="AlphaFoldDB" id="A0A179HJC5"/>
<dbReference type="Proteomes" id="UP000078240">
    <property type="component" value="Unassembled WGS sequence"/>
</dbReference>
<reference evidence="3 5" key="3">
    <citation type="submission" date="2016-02" db="EMBL/GenBank/DDBJ databases">
        <title>Biosynthesis of antibiotic leucinostatins and their inhibition on Phytophthora in bio-control Purpureocillium lilacinum.</title>
        <authorList>
            <person name="Wang G."/>
            <person name="Liu Z."/>
            <person name="Lin R."/>
            <person name="Li E."/>
            <person name="Mao Z."/>
            <person name="Ling J."/>
            <person name="Yin W."/>
            <person name="Xie B."/>
        </authorList>
    </citation>
    <scope>NUCLEOTIDE SEQUENCE [LARGE SCALE GENOMIC DNA]</scope>
    <source>
        <strain evidence="2">PLBJ-1</strain>
        <strain evidence="3">PLFJ-1</strain>
    </source>
</reference>
<reference evidence="1 7" key="5">
    <citation type="journal article" date="2024" name="Microbiol. Resour. Announc.">
        <title>Genome annotations for the ascomycete fungi Trichoderma harzianum, Trichoderma aggressivum, and Purpureocillium lilacinum.</title>
        <authorList>
            <person name="Beijen E.P.W."/>
            <person name="Ohm R.A."/>
        </authorList>
    </citation>
    <scope>NUCLEOTIDE SEQUENCE [LARGE SCALE GENOMIC DNA]</scope>
    <source>
        <strain evidence="1 7">CBS 150709</strain>
    </source>
</reference>
<dbReference type="Proteomes" id="UP001287286">
    <property type="component" value="Unassembled WGS sequence"/>
</dbReference>
<evidence type="ECO:0000313" key="1">
    <source>
        <dbReference type="EMBL" id="KAK4095231.1"/>
    </source>
</evidence>
<reference evidence="4" key="1">
    <citation type="submission" date="2015-05" db="EMBL/GenBank/DDBJ databases">
        <authorList>
            <person name="Wang D.B."/>
            <person name="Wang M."/>
        </authorList>
    </citation>
    <scope>NUCLEOTIDE SEQUENCE</scope>
    <source>
        <strain evidence="4">36-1</strain>
    </source>
</reference>
<evidence type="ECO:0000313" key="7">
    <source>
        <dbReference type="Proteomes" id="UP001287286"/>
    </source>
</evidence>
<gene>
    <name evidence="4" type="ORF">PCL_01908</name>
    <name evidence="1" type="ORF">Purlil1_27</name>
    <name evidence="2" type="ORF">VFPBJ_02452</name>
    <name evidence="3" type="ORF">VFPFJ_04625</name>
</gene>
<dbReference type="EMBL" id="LSBH01000002">
    <property type="protein sequence ID" value="OAQ83684.1"/>
    <property type="molecule type" value="Genomic_DNA"/>
</dbReference>
<dbReference type="EMBL" id="LSBI01000004">
    <property type="protein sequence ID" value="OAQ90465.1"/>
    <property type="molecule type" value="Genomic_DNA"/>
</dbReference>
<keyword evidence="7" id="KW-1185">Reference proteome</keyword>
<dbReference type="Proteomes" id="UP000078340">
    <property type="component" value="Unassembled WGS sequence"/>
</dbReference>
<evidence type="ECO:0000313" key="2">
    <source>
        <dbReference type="EMBL" id="OAQ83684.1"/>
    </source>
</evidence>
<protein>
    <submittedName>
        <fullName evidence="3">Uncharacterized protein</fullName>
    </submittedName>
</protein>
<dbReference type="EMBL" id="LCWV01000014">
    <property type="protein sequence ID" value="PWI68819.1"/>
    <property type="molecule type" value="Genomic_DNA"/>
</dbReference>
<organism evidence="3 5">
    <name type="scientific">Purpureocillium lilacinum</name>
    <name type="common">Paecilomyces lilacinus</name>
    <dbReference type="NCBI Taxonomy" id="33203"/>
    <lineage>
        <taxon>Eukaryota</taxon>
        <taxon>Fungi</taxon>
        <taxon>Dikarya</taxon>
        <taxon>Ascomycota</taxon>
        <taxon>Pezizomycotina</taxon>
        <taxon>Sordariomycetes</taxon>
        <taxon>Hypocreomycetidae</taxon>
        <taxon>Hypocreales</taxon>
        <taxon>Ophiocordycipitaceae</taxon>
        <taxon>Purpureocillium</taxon>
    </lineage>
</organism>
<sequence>MSSSDGSFPIIISLTGDRRTNDVALIDENTESFEELAALLYQSLRPKIPEFYLEQGERTITKLWAQWNHSNNDFLPQETQIVEGNVRAVLRLLAVRRGVDSIRVWLNEID</sequence>
<name>A0A179HJC5_PURLI</name>
<reference evidence="4 6" key="2">
    <citation type="journal article" date="2016" name="Front. Microbiol.">
        <title>Genome and transcriptome sequences reveal the specific parasitism of the nematophagous Purpureocillium lilacinum 36-1.</title>
        <authorList>
            <person name="Xie J."/>
            <person name="Li S."/>
            <person name="Mo C."/>
            <person name="Xiao X."/>
            <person name="Peng D."/>
            <person name="Wang G."/>
            <person name="Xiao Y."/>
        </authorList>
    </citation>
    <scope>NUCLEOTIDE SEQUENCE [LARGE SCALE GENOMIC DNA]</scope>
    <source>
        <strain evidence="4 6">36-1</strain>
    </source>
</reference>
<proteinExistence type="predicted"/>
<dbReference type="OMA" id="PKIPDYY"/>
<evidence type="ECO:0000313" key="5">
    <source>
        <dbReference type="Proteomes" id="UP000078340"/>
    </source>
</evidence>
<dbReference type="EMBL" id="JAWRVI010000001">
    <property type="protein sequence ID" value="KAK4095231.1"/>
    <property type="molecule type" value="Genomic_DNA"/>
</dbReference>
<evidence type="ECO:0000313" key="4">
    <source>
        <dbReference type="EMBL" id="PWI68819.1"/>
    </source>
</evidence>
<comment type="caution">
    <text evidence="3">The sequence shown here is derived from an EMBL/GenBank/DDBJ whole genome shotgun (WGS) entry which is preliminary data.</text>
</comment>
<reference evidence="1" key="4">
    <citation type="submission" date="2023-11" db="EMBL/GenBank/DDBJ databases">
        <authorList>
            <person name="Beijen E."/>
            <person name="Ohm R.A."/>
        </authorList>
    </citation>
    <scope>NUCLEOTIDE SEQUENCE</scope>
    <source>
        <strain evidence="1">CBS 150709</strain>
    </source>
</reference>
<dbReference type="KEGG" id="plj:28886754"/>
<dbReference type="RefSeq" id="XP_018179184.1">
    <property type="nucleotide sequence ID" value="XM_018321705.1"/>
</dbReference>
<evidence type="ECO:0000313" key="3">
    <source>
        <dbReference type="EMBL" id="OAQ90465.1"/>
    </source>
</evidence>